<evidence type="ECO:0000256" key="5">
    <source>
        <dbReference type="SAM" id="SignalP"/>
    </source>
</evidence>
<dbReference type="RefSeq" id="WP_012908875.1">
    <property type="nucleotide sequence ID" value="NC_013716.1"/>
</dbReference>
<dbReference type="InterPro" id="IPR050263">
    <property type="entry name" value="Bact_Fimbrial_Adh_Pro"/>
</dbReference>
<dbReference type="SUPFAM" id="SSF49401">
    <property type="entry name" value="Bacterial adhesins"/>
    <property type="match status" value="1"/>
</dbReference>
<proteinExistence type="inferred from homology"/>
<dbReference type="InterPro" id="IPR008966">
    <property type="entry name" value="Adhesion_dom_sf"/>
</dbReference>
<keyword evidence="4" id="KW-0281">Fimbrium</keyword>
<dbReference type="GO" id="GO:0009289">
    <property type="term" value="C:pilus"/>
    <property type="evidence" value="ECO:0007669"/>
    <property type="project" value="UniProtKB-SubCell"/>
</dbReference>
<dbReference type="Pfam" id="PF16970">
    <property type="entry name" value="FimA"/>
    <property type="match status" value="1"/>
</dbReference>
<dbReference type="Proteomes" id="UP000001889">
    <property type="component" value="Chromosome"/>
</dbReference>
<evidence type="ECO:0000313" key="7">
    <source>
        <dbReference type="Proteomes" id="UP000001889"/>
    </source>
</evidence>
<dbReference type="OrthoDB" id="8656135at2"/>
<reference evidence="6 7" key="1">
    <citation type="journal article" date="2010" name="J. Bacteriol.">
        <title>The Citrobacter rodentium genome sequence reveals convergent evolution with human pathogenic Escherichia coli.</title>
        <authorList>
            <person name="Petty N.K."/>
            <person name="Bulgin R."/>
            <person name="Crepin V.F."/>
            <person name="Cerdeno-Tarraga A.M."/>
            <person name="Schroeder G.N."/>
            <person name="Quail M.A."/>
            <person name="Lennard N."/>
            <person name="Corton C."/>
            <person name="Barron A."/>
            <person name="Clark L."/>
            <person name="Toribio A.L."/>
            <person name="Parkhill J."/>
            <person name="Dougan G."/>
            <person name="Frankel G."/>
            <person name="Thomson N.R."/>
        </authorList>
    </citation>
    <scope>NUCLEOTIDE SEQUENCE [LARGE SCALE GENOMIC DNA]</scope>
    <source>
        <strain evidence="6 7">ICC168</strain>
    </source>
</reference>
<name>D2TTN0_CITRI</name>
<dbReference type="AlphaFoldDB" id="D2TTN0"/>
<feature type="signal peptide" evidence="5">
    <location>
        <begin position="1"/>
        <end position="22"/>
    </location>
</feature>
<dbReference type="Gene3D" id="2.60.40.1090">
    <property type="entry name" value="Fimbrial-type adhesion domain"/>
    <property type="match status" value="1"/>
</dbReference>
<evidence type="ECO:0000256" key="2">
    <source>
        <dbReference type="ARBA" id="ARBA00006671"/>
    </source>
</evidence>
<gene>
    <name evidence="6" type="ordered locus">ROD_50611</name>
</gene>
<dbReference type="InterPro" id="IPR036937">
    <property type="entry name" value="Adhesion_dom_fimbrial_sf"/>
</dbReference>
<keyword evidence="7" id="KW-1185">Reference proteome</keyword>
<protein>
    <submittedName>
        <fullName evidence="6">Fimbrial subunit</fullName>
    </submittedName>
</protein>
<evidence type="ECO:0000313" key="6">
    <source>
        <dbReference type="EMBL" id="CBG91733.1"/>
    </source>
</evidence>
<dbReference type="GO" id="GO:0043709">
    <property type="term" value="P:cell adhesion involved in single-species biofilm formation"/>
    <property type="evidence" value="ECO:0007669"/>
    <property type="project" value="TreeGrafter"/>
</dbReference>
<dbReference type="eggNOG" id="COG3539">
    <property type="taxonomic scope" value="Bacteria"/>
</dbReference>
<dbReference type="InterPro" id="IPR039458">
    <property type="entry name" value="FimA-like"/>
</dbReference>
<accession>D2TTN0</accession>
<dbReference type="STRING" id="637910.ROD_50611"/>
<evidence type="ECO:0000256" key="4">
    <source>
        <dbReference type="ARBA" id="ARBA00023263"/>
    </source>
</evidence>
<evidence type="ECO:0000256" key="1">
    <source>
        <dbReference type="ARBA" id="ARBA00004561"/>
    </source>
</evidence>
<comment type="similarity">
    <text evidence="2">Belongs to the fimbrial protein family.</text>
</comment>
<organism evidence="6 7">
    <name type="scientific">Citrobacter rodentium (strain ICC168)</name>
    <name type="common">Citrobacter freundii biotype 4280</name>
    <dbReference type="NCBI Taxonomy" id="637910"/>
    <lineage>
        <taxon>Bacteria</taxon>
        <taxon>Pseudomonadati</taxon>
        <taxon>Pseudomonadota</taxon>
        <taxon>Gammaproteobacteria</taxon>
        <taxon>Enterobacterales</taxon>
        <taxon>Enterobacteriaceae</taxon>
        <taxon>Citrobacter</taxon>
    </lineage>
</organism>
<dbReference type="PANTHER" id="PTHR33420">
    <property type="entry name" value="FIMBRIAL SUBUNIT ELFA-RELATED"/>
    <property type="match status" value="1"/>
</dbReference>
<evidence type="ECO:0000256" key="3">
    <source>
        <dbReference type="ARBA" id="ARBA00022729"/>
    </source>
</evidence>
<dbReference type="HOGENOM" id="CLU_088965_2_1_6"/>
<sequence>MRKLAKTALLTVLISAGNVAVAEDGRITFDGTISDATCIITGGDGQGETASPNFTVHLPPVSTTALAAKGERAGDTNFYINLSGANCEDGKIASVYFEVGQSVNIDPETGNLKNTIAETNGGAGNVQVGLLNASKAVLNLNTPTTDTTTKTIKDNTARFDYWAQYVATDGAATAGRVNTDVAYSIKYQ</sequence>
<comment type="subcellular location">
    <subcellularLocation>
        <location evidence="1">Fimbrium</location>
    </subcellularLocation>
</comment>
<keyword evidence="3 5" id="KW-0732">Signal</keyword>
<dbReference type="EMBL" id="FN543502">
    <property type="protein sequence ID" value="CBG91733.1"/>
    <property type="molecule type" value="Genomic_DNA"/>
</dbReference>
<dbReference type="KEGG" id="cro:ROD_50611"/>
<dbReference type="PANTHER" id="PTHR33420:SF3">
    <property type="entry name" value="FIMBRIAL SUBUNIT ELFA"/>
    <property type="match status" value="1"/>
</dbReference>
<feature type="chain" id="PRO_5003036752" evidence="5">
    <location>
        <begin position="23"/>
        <end position="188"/>
    </location>
</feature>